<dbReference type="Proteomes" id="UP000014570">
    <property type="component" value="Unassembled WGS sequence"/>
</dbReference>
<evidence type="ECO:0000313" key="1">
    <source>
        <dbReference type="EMBL" id="EPG58800.1"/>
    </source>
</evidence>
<sequence length="37" mass="4537">MRYAELFFQILFQNLSIGKRSFTYGVEIGKWWVHFHS</sequence>
<accession>A0AAV3JGD3</accession>
<gene>
    <name evidence="1" type="ORF">LEP1GSC103_0109</name>
</gene>
<protein>
    <submittedName>
        <fullName evidence="1">Uncharacterized protein</fullName>
    </submittedName>
</protein>
<dbReference type="AlphaFoldDB" id="A0AAV3JGD3"/>
<reference evidence="1 2" key="1">
    <citation type="submission" date="2013-04" db="EMBL/GenBank/DDBJ databases">
        <authorList>
            <person name="Harkins D.M."/>
            <person name="Durkin A.S."/>
            <person name="Brinkac L.M."/>
            <person name="Haft D.H."/>
            <person name="Selengut J.D."/>
            <person name="Sanka R."/>
            <person name="DePew J."/>
            <person name="Purushe J."/>
            <person name="Chanthongthip A."/>
            <person name="Lattana O."/>
            <person name="Phetsouvanh R."/>
            <person name="Newton P.N."/>
            <person name="Vinetz J.M."/>
            <person name="Sutton G.G."/>
            <person name="Nierman W.C."/>
            <person name="Fouts D.E."/>
        </authorList>
    </citation>
    <scope>NUCLEOTIDE SEQUENCE [LARGE SCALE GENOMIC DNA]</scope>
    <source>
        <strain evidence="1 2">UI 09931</strain>
    </source>
</reference>
<evidence type="ECO:0000313" key="2">
    <source>
        <dbReference type="Proteomes" id="UP000014570"/>
    </source>
</evidence>
<name>A0AAV3JGD3_LEPBO</name>
<dbReference type="EMBL" id="AHNP02000004">
    <property type="protein sequence ID" value="EPG58800.1"/>
    <property type="molecule type" value="Genomic_DNA"/>
</dbReference>
<organism evidence="1 2">
    <name type="scientific">Leptospira borgpetersenii serovar Javanica str. UI 09931</name>
    <dbReference type="NCBI Taxonomy" id="1049767"/>
    <lineage>
        <taxon>Bacteria</taxon>
        <taxon>Pseudomonadati</taxon>
        <taxon>Spirochaetota</taxon>
        <taxon>Spirochaetia</taxon>
        <taxon>Leptospirales</taxon>
        <taxon>Leptospiraceae</taxon>
        <taxon>Leptospira</taxon>
    </lineage>
</organism>
<comment type="caution">
    <text evidence="1">The sequence shown here is derived from an EMBL/GenBank/DDBJ whole genome shotgun (WGS) entry which is preliminary data.</text>
</comment>
<proteinExistence type="predicted"/>